<dbReference type="AlphaFoldDB" id="A0A1J5R708"/>
<dbReference type="EMBL" id="MLJW01000540">
    <property type="protein sequence ID" value="OIQ85499.1"/>
    <property type="molecule type" value="Genomic_DNA"/>
</dbReference>
<accession>A0A1J5R708</accession>
<evidence type="ECO:0000313" key="1">
    <source>
        <dbReference type="EMBL" id="OIQ85499.1"/>
    </source>
</evidence>
<reference evidence="1" key="1">
    <citation type="submission" date="2016-10" db="EMBL/GenBank/DDBJ databases">
        <title>Sequence of Gallionella enrichment culture.</title>
        <authorList>
            <person name="Poehlein A."/>
            <person name="Muehling M."/>
            <person name="Daniel R."/>
        </authorList>
    </citation>
    <scope>NUCLEOTIDE SEQUENCE</scope>
</reference>
<gene>
    <name evidence="1" type="ORF">GALL_326730</name>
</gene>
<proteinExistence type="predicted"/>
<organism evidence="1">
    <name type="scientific">mine drainage metagenome</name>
    <dbReference type="NCBI Taxonomy" id="410659"/>
    <lineage>
        <taxon>unclassified sequences</taxon>
        <taxon>metagenomes</taxon>
        <taxon>ecological metagenomes</taxon>
    </lineage>
</organism>
<sequence length="136" mass="14828">MARTAAVGQHVALGDADARFVGLEIDRVEKLDRVRGHHRQIERGRQIERPHNKSFLLRVAGALQLDVIALGEQCLPLGCKRQRQLHVVLQQCLADIPVERAGQQDQPLGAGRQPAAPDFGTTAMLVGEVGLGQKFA</sequence>
<comment type="caution">
    <text evidence="1">The sequence shown here is derived from an EMBL/GenBank/DDBJ whole genome shotgun (WGS) entry which is preliminary data.</text>
</comment>
<name>A0A1J5R708_9ZZZZ</name>
<protein>
    <submittedName>
        <fullName evidence="1">Uncharacterized protein</fullName>
    </submittedName>
</protein>